<feature type="transmembrane region" description="Helical" evidence="1">
    <location>
        <begin position="20"/>
        <end position="44"/>
    </location>
</feature>
<dbReference type="KEGG" id="chu:CHU_2848"/>
<dbReference type="EMBL" id="CP000383">
    <property type="protein sequence ID" value="ABG60096.1"/>
    <property type="molecule type" value="Genomic_DNA"/>
</dbReference>
<dbReference type="AlphaFoldDB" id="A0A6N4SUF4"/>
<keyword evidence="1" id="KW-0812">Transmembrane</keyword>
<evidence type="ECO:0000256" key="1">
    <source>
        <dbReference type="SAM" id="Phobius"/>
    </source>
</evidence>
<gene>
    <name evidence="2" type="ordered locus">CHU_2848</name>
</gene>
<feature type="transmembrane region" description="Helical" evidence="1">
    <location>
        <begin position="50"/>
        <end position="70"/>
    </location>
</feature>
<evidence type="ECO:0000313" key="3">
    <source>
        <dbReference type="Proteomes" id="UP000001822"/>
    </source>
</evidence>
<evidence type="ECO:0000313" key="2">
    <source>
        <dbReference type="EMBL" id="ABG60096.1"/>
    </source>
</evidence>
<accession>A0A6N4SUF4</accession>
<reference evidence="2 3" key="1">
    <citation type="journal article" date="2007" name="Appl. Environ. Microbiol.">
        <title>Genome sequence of the cellulolytic gliding bacterium Cytophaga hutchinsonii.</title>
        <authorList>
            <person name="Xie G."/>
            <person name="Bruce D.C."/>
            <person name="Challacombe J.F."/>
            <person name="Chertkov O."/>
            <person name="Detter J.C."/>
            <person name="Gilna P."/>
            <person name="Han C.S."/>
            <person name="Lucas S."/>
            <person name="Misra M."/>
            <person name="Myers G.L."/>
            <person name="Richardson P."/>
            <person name="Tapia R."/>
            <person name="Thayer N."/>
            <person name="Thompson L.S."/>
            <person name="Brettin T.S."/>
            <person name="Henrissat B."/>
            <person name="Wilson D.B."/>
            <person name="McBride M.J."/>
        </authorList>
    </citation>
    <scope>NUCLEOTIDE SEQUENCE [LARGE SCALE GENOMIC DNA]</scope>
    <source>
        <strain evidence="3">ATCC 33406 / DSM 1761 / CIP 103989 / NBRC 15051 / NCIMB 9469 / D465</strain>
    </source>
</reference>
<keyword evidence="3" id="KW-1185">Reference proteome</keyword>
<proteinExistence type="predicted"/>
<keyword evidence="1" id="KW-0472">Membrane</keyword>
<sequence length="80" mass="8851">MYPNLLKSNTHMTDQFIKIILNITALCSMLAGLFGMLFCFPFLWSTKMEALVSAGFPFIAGSILFGSGLLTRGIIIRNKC</sequence>
<dbReference type="Proteomes" id="UP000001822">
    <property type="component" value="Chromosome"/>
</dbReference>
<name>A0A6N4SUF4_CYTH3</name>
<organism evidence="2 3">
    <name type="scientific">Cytophaga hutchinsonii (strain ATCC 33406 / DSM 1761 / CIP 103989 / NBRC 15051 / NCIMB 9469 / D465)</name>
    <dbReference type="NCBI Taxonomy" id="269798"/>
    <lineage>
        <taxon>Bacteria</taxon>
        <taxon>Pseudomonadati</taxon>
        <taxon>Bacteroidota</taxon>
        <taxon>Cytophagia</taxon>
        <taxon>Cytophagales</taxon>
        <taxon>Cytophagaceae</taxon>
        <taxon>Cytophaga</taxon>
    </lineage>
</organism>
<keyword evidence="1" id="KW-1133">Transmembrane helix</keyword>
<protein>
    <submittedName>
        <fullName evidence="2">Uncharacterized protein</fullName>
    </submittedName>
</protein>